<accession>I1QU83</accession>
<dbReference type="AlphaFoldDB" id="I1QU83"/>
<evidence type="ECO:0000313" key="3">
    <source>
        <dbReference type="Proteomes" id="UP000007306"/>
    </source>
</evidence>
<reference evidence="2" key="1">
    <citation type="submission" date="2015-06" db="UniProtKB">
        <authorList>
            <consortium name="EnsemblPlants"/>
        </authorList>
    </citation>
    <scope>IDENTIFICATION</scope>
</reference>
<dbReference type="EnsemblPlants" id="ORGLA10G0076600.1">
    <property type="protein sequence ID" value="ORGLA10G0076600.1"/>
    <property type="gene ID" value="ORGLA10G0076600"/>
</dbReference>
<reference evidence="2 3" key="2">
    <citation type="submission" date="2018-04" db="EMBL/GenBank/DDBJ databases">
        <title>OglaRS2 (Oryza glaberrima Reference Sequence Version 2).</title>
        <authorList>
            <person name="Zhang J."/>
            <person name="Kudrna D."/>
            <person name="Lee S."/>
            <person name="Talag J."/>
            <person name="Rajasekar S."/>
            <person name="Wing R.A."/>
        </authorList>
    </citation>
    <scope>NUCLEOTIDE SEQUENCE [LARGE SCALE GENOMIC DNA]</scope>
    <source>
        <strain evidence="2 3">cv. IRGC 96717</strain>
    </source>
</reference>
<dbReference type="Proteomes" id="UP000007306">
    <property type="component" value="Chromosome 10"/>
</dbReference>
<evidence type="ECO:0000313" key="2">
    <source>
        <dbReference type="EnsemblPlants" id="ORGLA10G0076600.1"/>
    </source>
</evidence>
<name>I1QU83_ORYGL</name>
<dbReference type="HOGENOM" id="CLU_111768_0_0_1"/>
<feature type="region of interest" description="Disordered" evidence="1">
    <location>
        <begin position="1"/>
        <end position="163"/>
    </location>
</feature>
<sequence>MVASVPEAEVVAGVHRRGKQLHGGRSAGASGGGRSGAWVGAGGGGSSGPGGAAPLPSPSSSSSSSLALAPATAGKEYSSLPPARSRTKWTAAGRPAQTREREREEEEEEEEEEEGSGDPAARHRQAPPGVMRRVMKRRRKSRGRRRGRWGCRRAAPDESLSGSAKAMIAAASTFDMMDDKVASAAEWGRGETDAAEAASELELEMMRSRFYSSGF</sequence>
<feature type="compositionally biased region" description="Low complexity" evidence="1">
    <location>
        <begin position="52"/>
        <end position="74"/>
    </location>
</feature>
<evidence type="ECO:0000256" key="1">
    <source>
        <dbReference type="SAM" id="MobiDB-lite"/>
    </source>
</evidence>
<keyword evidence="3" id="KW-1185">Reference proteome</keyword>
<feature type="compositionally biased region" description="Basic residues" evidence="1">
    <location>
        <begin position="133"/>
        <end position="151"/>
    </location>
</feature>
<organism evidence="2 3">
    <name type="scientific">Oryza glaberrima</name>
    <name type="common">African rice</name>
    <dbReference type="NCBI Taxonomy" id="4538"/>
    <lineage>
        <taxon>Eukaryota</taxon>
        <taxon>Viridiplantae</taxon>
        <taxon>Streptophyta</taxon>
        <taxon>Embryophyta</taxon>
        <taxon>Tracheophyta</taxon>
        <taxon>Spermatophyta</taxon>
        <taxon>Magnoliopsida</taxon>
        <taxon>Liliopsida</taxon>
        <taxon>Poales</taxon>
        <taxon>Poaceae</taxon>
        <taxon>BOP clade</taxon>
        <taxon>Oryzoideae</taxon>
        <taxon>Oryzeae</taxon>
        <taxon>Oryzinae</taxon>
        <taxon>Oryza</taxon>
    </lineage>
</organism>
<feature type="compositionally biased region" description="Gly residues" evidence="1">
    <location>
        <begin position="25"/>
        <end position="51"/>
    </location>
</feature>
<protein>
    <submittedName>
        <fullName evidence="2">Uncharacterized protein</fullName>
    </submittedName>
</protein>
<dbReference type="Gramene" id="ORGLA10G0076600.1">
    <property type="protein sequence ID" value="ORGLA10G0076600.1"/>
    <property type="gene ID" value="ORGLA10G0076600"/>
</dbReference>
<feature type="compositionally biased region" description="Acidic residues" evidence="1">
    <location>
        <begin position="103"/>
        <end position="116"/>
    </location>
</feature>
<dbReference type="OMA" id="ARSRTKW"/>
<proteinExistence type="predicted"/>